<dbReference type="AlphaFoldDB" id="A0A428S8W8"/>
<comment type="caution">
    <text evidence="1">The sequence shown here is derived from an EMBL/GenBank/DDBJ whole genome shotgun (WGS) entry which is preliminary data.</text>
</comment>
<organism evidence="1 2">
    <name type="scientific">Fusarium floridanum</name>
    <dbReference type="NCBI Taxonomy" id="1325733"/>
    <lineage>
        <taxon>Eukaryota</taxon>
        <taxon>Fungi</taxon>
        <taxon>Dikarya</taxon>
        <taxon>Ascomycota</taxon>
        <taxon>Pezizomycotina</taxon>
        <taxon>Sordariomycetes</taxon>
        <taxon>Hypocreomycetidae</taxon>
        <taxon>Hypocreales</taxon>
        <taxon>Nectriaceae</taxon>
        <taxon>Fusarium</taxon>
        <taxon>Fusarium solani species complex</taxon>
    </lineage>
</organism>
<gene>
    <name evidence="1" type="ORF">CEP51_002917</name>
</gene>
<dbReference type="Proteomes" id="UP000287972">
    <property type="component" value="Unassembled WGS sequence"/>
</dbReference>
<evidence type="ECO:0000313" key="1">
    <source>
        <dbReference type="EMBL" id="RSL86268.1"/>
    </source>
</evidence>
<keyword evidence="2" id="KW-1185">Reference proteome</keyword>
<evidence type="ECO:0000313" key="2">
    <source>
        <dbReference type="Proteomes" id="UP000287972"/>
    </source>
</evidence>
<sequence length="119" mass="13078">MSDRNHVDDPDFVIAKGKRPGVDDYVNSYTYSPGDMVYLIISGRREIPYKVEGANDGKHTLCNASGVTVKNGQGWSLFSTTTVSNRAGPIRTPPSRFKASLILAAFVALLRQEITTETR</sequence>
<reference evidence="1 2" key="1">
    <citation type="submission" date="2017-06" db="EMBL/GenBank/DDBJ databases">
        <title>Comparative genomic analysis of Ambrosia Fusariam Clade fungi.</title>
        <authorList>
            <person name="Stajich J.E."/>
            <person name="Carrillo J."/>
            <person name="Kijimoto T."/>
            <person name="Eskalen A."/>
            <person name="O'Donnell K."/>
            <person name="Kasson M."/>
        </authorList>
    </citation>
    <scope>NUCLEOTIDE SEQUENCE [LARGE SCALE GENOMIC DNA]</scope>
    <source>
        <strain evidence="1 2">NRRL62606</strain>
    </source>
</reference>
<name>A0A428S8W8_9HYPO</name>
<dbReference type="EMBL" id="NKCL01000044">
    <property type="protein sequence ID" value="RSL86268.1"/>
    <property type="molecule type" value="Genomic_DNA"/>
</dbReference>
<protein>
    <submittedName>
        <fullName evidence="1">Uncharacterized protein</fullName>
    </submittedName>
</protein>
<accession>A0A428S8W8</accession>
<proteinExistence type="predicted"/>